<feature type="compositionally biased region" description="Basic and acidic residues" evidence="1">
    <location>
        <begin position="389"/>
        <end position="415"/>
    </location>
</feature>
<feature type="region of interest" description="Disordered" evidence="1">
    <location>
        <begin position="859"/>
        <end position="878"/>
    </location>
</feature>
<feature type="compositionally biased region" description="Polar residues" evidence="1">
    <location>
        <begin position="249"/>
        <end position="260"/>
    </location>
</feature>
<feature type="region of interest" description="Disordered" evidence="1">
    <location>
        <begin position="549"/>
        <end position="604"/>
    </location>
</feature>
<keyword evidence="3" id="KW-1185">Reference proteome</keyword>
<proteinExistence type="predicted"/>
<feature type="compositionally biased region" description="Polar residues" evidence="1">
    <location>
        <begin position="217"/>
        <end position="229"/>
    </location>
</feature>
<feature type="region of interest" description="Disordered" evidence="1">
    <location>
        <begin position="657"/>
        <end position="677"/>
    </location>
</feature>
<feature type="region of interest" description="Disordered" evidence="1">
    <location>
        <begin position="1185"/>
        <end position="1235"/>
    </location>
</feature>
<accession>A0ABQ9P5E2</accession>
<protein>
    <submittedName>
        <fullName evidence="2">Uncharacterized protein</fullName>
    </submittedName>
</protein>
<feature type="region of interest" description="Disordered" evidence="1">
    <location>
        <begin position="952"/>
        <end position="1010"/>
    </location>
</feature>
<feature type="compositionally biased region" description="Basic and acidic residues" evidence="1">
    <location>
        <begin position="98"/>
        <end position="115"/>
    </location>
</feature>
<reference evidence="2" key="1">
    <citation type="submission" date="2022-10" db="EMBL/GenBank/DDBJ databases">
        <title>Culturing micro-colonial fungi from biological soil crusts in the Mojave desert and describing Neophaeococcomyces mojavensis, and introducing the new genera and species Taxawa tesnikishii.</title>
        <authorList>
            <person name="Kurbessoian T."/>
            <person name="Stajich J.E."/>
        </authorList>
    </citation>
    <scope>NUCLEOTIDE SEQUENCE</scope>
    <source>
        <strain evidence="2">TK_1</strain>
    </source>
</reference>
<feature type="compositionally biased region" description="Polar residues" evidence="1">
    <location>
        <begin position="1100"/>
        <end position="1113"/>
    </location>
</feature>
<feature type="compositionally biased region" description="Low complexity" evidence="1">
    <location>
        <begin position="952"/>
        <end position="975"/>
    </location>
</feature>
<dbReference type="Proteomes" id="UP001172684">
    <property type="component" value="Unassembled WGS sequence"/>
</dbReference>
<feature type="compositionally biased region" description="Basic and acidic residues" evidence="1">
    <location>
        <begin position="313"/>
        <end position="329"/>
    </location>
</feature>
<feature type="compositionally biased region" description="Basic and acidic residues" evidence="1">
    <location>
        <begin position="498"/>
        <end position="516"/>
    </location>
</feature>
<gene>
    <name evidence="2" type="ORF">H2201_000181</name>
</gene>
<comment type="caution">
    <text evidence="2">The sequence shown here is derived from an EMBL/GenBank/DDBJ whole genome shotgun (WGS) entry which is preliminary data.</text>
</comment>
<evidence type="ECO:0000256" key="1">
    <source>
        <dbReference type="SAM" id="MobiDB-lite"/>
    </source>
</evidence>
<feature type="region of interest" description="Disordered" evidence="1">
    <location>
        <begin position="1100"/>
        <end position="1163"/>
    </location>
</feature>
<feature type="compositionally biased region" description="Low complexity" evidence="1">
    <location>
        <begin position="1185"/>
        <end position="1197"/>
    </location>
</feature>
<feature type="compositionally biased region" description="Basic and acidic residues" evidence="1">
    <location>
        <begin position="864"/>
        <end position="875"/>
    </location>
</feature>
<dbReference type="EMBL" id="JAPDRL010000001">
    <property type="protein sequence ID" value="KAJ9669795.1"/>
    <property type="molecule type" value="Genomic_DNA"/>
</dbReference>
<evidence type="ECO:0000313" key="2">
    <source>
        <dbReference type="EMBL" id="KAJ9669795.1"/>
    </source>
</evidence>
<evidence type="ECO:0000313" key="3">
    <source>
        <dbReference type="Proteomes" id="UP001172684"/>
    </source>
</evidence>
<organism evidence="2 3">
    <name type="scientific">Coniosporium apollinis</name>
    <dbReference type="NCBI Taxonomy" id="61459"/>
    <lineage>
        <taxon>Eukaryota</taxon>
        <taxon>Fungi</taxon>
        <taxon>Dikarya</taxon>
        <taxon>Ascomycota</taxon>
        <taxon>Pezizomycotina</taxon>
        <taxon>Dothideomycetes</taxon>
        <taxon>Dothideomycetes incertae sedis</taxon>
        <taxon>Coniosporium</taxon>
    </lineage>
</organism>
<feature type="compositionally biased region" description="Low complexity" evidence="1">
    <location>
        <begin position="351"/>
        <end position="365"/>
    </location>
</feature>
<feature type="region of interest" description="Disordered" evidence="1">
    <location>
        <begin position="98"/>
        <end position="123"/>
    </location>
</feature>
<feature type="region of interest" description="Disordered" evidence="1">
    <location>
        <begin position="496"/>
        <end position="533"/>
    </location>
</feature>
<feature type="compositionally biased region" description="Basic and acidic residues" evidence="1">
    <location>
        <begin position="181"/>
        <end position="192"/>
    </location>
</feature>
<feature type="region of interest" description="Disordered" evidence="1">
    <location>
        <begin position="738"/>
        <end position="761"/>
    </location>
</feature>
<feature type="compositionally biased region" description="Polar residues" evidence="1">
    <location>
        <begin position="330"/>
        <end position="350"/>
    </location>
</feature>
<feature type="region of interest" description="Disordered" evidence="1">
    <location>
        <begin position="172"/>
        <end position="432"/>
    </location>
</feature>
<name>A0ABQ9P5E2_9PEZI</name>
<feature type="compositionally biased region" description="Basic and acidic residues" evidence="1">
    <location>
        <begin position="549"/>
        <end position="564"/>
    </location>
</feature>
<sequence length="1266" mass="139567">MLPPSLQHGSGALTHSRRTATTAITSSARTMACLKLVTPQRRSLSWWSRKTHCLSQFNAANNSKCLKPSFRVRKLLKSPKIFQDRPASYWDRPGLWRIHEDSDKQPQRDNKRGKEDQEDEGFFELSRAEKAWQQRMDALKRRLNEDPHDALFGRSNAMLRGVPWVPKWLKDEMGLNDPETEGSRRKDTESKVGADSSAAKSSPPDPTAFTRRAVAQHTDSSSKSSTTPQPDYEYDPISGKMVPKEASKPTETSVKAQSDNDGWIDIPVKPFKPRGAQPTASQDKKTGTTARSESVPKETSIETNEAQAVESVDPLREALKQYEQREQQKQIKPSTSPVEQMATDLSTVTKPSSSNNSQPRRPNLPADDIDLLRPSDVRATMGISKHPKKETDEQKIEQRERLEKEFEKAHEEIDVPPKSTGAKTDASTESRDTFWHQLDRELKALKEDKEQILTSKTTMETESEQDRAATQALMEKLGVIKDMMKGIMEIAVEQQQKSIEKQDADEKGSRSAEVDNKQPAGPSKTVEKLASVQKKRNVLQTSLERYLAKDGKAQRTTIKTDRQEIPTLDHASAQEQIHVPESEPAEATSSNTAPSGPSEEVNAAIEAAKPPVDAWGYSTIPQGLETSYAEEVERKKNGIKTPGELQREQEAEAIALAADPYDKTPQGLETSFKREQERKAMGIKTAYEERMEREAEEIAKAADPYDKTPQGLETSFAREIAAGRSLENEIQAREIAANEMTDGYDTGRSLPETTKAKTSVDVKVEDPVDAWGYSLKPMGLETSFAREKAADRKLEEEIKAQKNAMTAWEDRFSHEFSTGLETSFARECADVANGRRKSLEQEMKDHSLATAAINAAMRRGSKRRAAEEAAKKSQEEQDVELVSDVRKIYEDHYGTIHTKHEQGLPVAAELEGRLDEGVHNSLKEFEVRTNKDYSFKPDNLEAELASQHKAAAKAQSSLETRATIQPQPQSSIPPSVTVESPHPAVNQNQPQKLDQAVTRAPEPALSPPREPATYKILAYDVHSASVTTATTFSTPPSEEKPLPLTVSLSGLTRPAPFLPHLPSLARDGFVPVSATSDLLVFRKFGKDDEFEALLASASESNQTYDGRTATSGGDAQETRRNMNPVDGTTPPTGNFASPTGFVNHDPISAAPPPLSSSPTASSMDPALNLNSASFLSSIHESPSSGSSYPMFPSSSASAGPQQGPWVRRTEPVFSGSERKWRNGNGKNGKKAKKETGTARRVLVSAIWAAACCYVVGVVAEVVKMGA</sequence>